<evidence type="ECO:0000259" key="6">
    <source>
        <dbReference type="Pfam" id="PF07980"/>
    </source>
</evidence>
<dbReference type="EMBL" id="BMIL01000001">
    <property type="protein sequence ID" value="GGC52652.1"/>
    <property type="molecule type" value="Genomic_DNA"/>
</dbReference>
<dbReference type="Gene3D" id="1.25.40.390">
    <property type="match status" value="1"/>
</dbReference>
<proteinExistence type="inferred from homology"/>
<evidence type="ECO:0000256" key="2">
    <source>
        <dbReference type="ARBA" id="ARBA00006275"/>
    </source>
</evidence>
<evidence type="ECO:0000313" key="9">
    <source>
        <dbReference type="Proteomes" id="UP000651668"/>
    </source>
</evidence>
<dbReference type="Pfam" id="PF07980">
    <property type="entry name" value="SusD_RagB"/>
    <property type="match status" value="1"/>
</dbReference>
<comment type="caution">
    <text evidence="8">The sequence shown here is derived from an EMBL/GenBank/DDBJ whole genome shotgun (WGS) entry which is preliminary data.</text>
</comment>
<organism evidence="8 9">
    <name type="scientific">Pedobacter quisquiliarum</name>
    <dbReference type="NCBI Taxonomy" id="1834438"/>
    <lineage>
        <taxon>Bacteria</taxon>
        <taxon>Pseudomonadati</taxon>
        <taxon>Bacteroidota</taxon>
        <taxon>Sphingobacteriia</taxon>
        <taxon>Sphingobacteriales</taxon>
        <taxon>Sphingobacteriaceae</taxon>
        <taxon>Pedobacter</taxon>
    </lineage>
</organism>
<sequence length="477" mass="53404">MLAFNSNKMKLTKYSIIAAAAVTLSFASCKKDFLDKQPISQVTPDIAFADAAAAEKLIQGVYDGMYNDYHINDFLVNGDAMADNCYAGGDNPANIQIDLFTVNSTNGNISRDWNSLYSDIKNCNLVTDNVPNIQDPKLDEGGRREQILAEARTMRAYMYFNLVRLWGAVPLVLKIPSTDAEFQPAKASVEEIYAQIKADLEYGVANARATSANKGIITKGIANALLAKVYATQANPDWQKVLQHADATINNGYSLLANYDHLWDSQHDNNAEAIWEMQYDGWGGQHGNWMPSQLFGAGWKKFNTPTNDLVNTFDAEQDLVRKRSSIFTDGVGWDDDYWKDPKIYPHINKYRGDDKTDTYILRLADILLLKAEAQNELSAGGWAQAKQLVDQIRSRVNLPATAAADQAAMRLAIEKERRLELAFEGHRWFDLVRTGRAIAVMNAQQDGTGKNLNYNVTESKLLWPLPQTEVDRNPNMR</sequence>
<gene>
    <name evidence="8" type="ORF">GCM10011387_02700</name>
</gene>
<comment type="similarity">
    <text evidence="2">Belongs to the SusD family.</text>
</comment>
<accession>A0A916TZ87</accession>
<dbReference type="CDD" id="cd08977">
    <property type="entry name" value="SusD"/>
    <property type="match status" value="1"/>
</dbReference>
<keyword evidence="5" id="KW-0998">Cell outer membrane</keyword>
<dbReference type="SUPFAM" id="SSF48452">
    <property type="entry name" value="TPR-like"/>
    <property type="match status" value="1"/>
</dbReference>
<dbReference type="GO" id="GO:0009279">
    <property type="term" value="C:cell outer membrane"/>
    <property type="evidence" value="ECO:0007669"/>
    <property type="project" value="UniProtKB-SubCell"/>
</dbReference>
<dbReference type="AlphaFoldDB" id="A0A916TZ87"/>
<dbReference type="InterPro" id="IPR012944">
    <property type="entry name" value="SusD_RagB_dom"/>
</dbReference>
<evidence type="ECO:0000313" key="8">
    <source>
        <dbReference type="EMBL" id="GGC52652.1"/>
    </source>
</evidence>
<evidence type="ECO:0000256" key="4">
    <source>
        <dbReference type="ARBA" id="ARBA00023136"/>
    </source>
</evidence>
<dbReference type="Pfam" id="PF14322">
    <property type="entry name" value="SusD-like_3"/>
    <property type="match status" value="1"/>
</dbReference>
<protein>
    <submittedName>
        <fullName evidence="8">Membrane protein</fullName>
    </submittedName>
</protein>
<feature type="domain" description="SusD-like N-terminal" evidence="7">
    <location>
        <begin position="32"/>
        <end position="230"/>
    </location>
</feature>
<keyword evidence="3" id="KW-0732">Signal</keyword>
<dbReference type="Proteomes" id="UP000651668">
    <property type="component" value="Unassembled WGS sequence"/>
</dbReference>
<evidence type="ECO:0000256" key="5">
    <source>
        <dbReference type="ARBA" id="ARBA00023237"/>
    </source>
</evidence>
<evidence type="ECO:0000256" key="1">
    <source>
        <dbReference type="ARBA" id="ARBA00004442"/>
    </source>
</evidence>
<comment type="subcellular location">
    <subcellularLocation>
        <location evidence="1">Cell outer membrane</location>
    </subcellularLocation>
</comment>
<name>A0A916TZ87_9SPHI</name>
<evidence type="ECO:0000259" key="7">
    <source>
        <dbReference type="Pfam" id="PF14322"/>
    </source>
</evidence>
<reference evidence="8" key="1">
    <citation type="journal article" date="2014" name="Int. J. Syst. Evol. Microbiol.">
        <title>Complete genome sequence of Corynebacterium casei LMG S-19264T (=DSM 44701T), isolated from a smear-ripened cheese.</title>
        <authorList>
            <consortium name="US DOE Joint Genome Institute (JGI-PGF)"/>
            <person name="Walter F."/>
            <person name="Albersmeier A."/>
            <person name="Kalinowski J."/>
            <person name="Ruckert C."/>
        </authorList>
    </citation>
    <scope>NUCLEOTIDE SEQUENCE</scope>
    <source>
        <strain evidence="8">CGMCC 1.15343</strain>
    </source>
</reference>
<keyword evidence="9" id="KW-1185">Reference proteome</keyword>
<reference evidence="8" key="2">
    <citation type="submission" date="2020-09" db="EMBL/GenBank/DDBJ databases">
        <authorList>
            <person name="Sun Q."/>
            <person name="Zhou Y."/>
        </authorList>
    </citation>
    <scope>NUCLEOTIDE SEQUENCE</scope>
    <source>
        <strain evidence="8">CGMCC 1.15343</strain>
    </source>
</reference>
<dbReference type="InterPro" id="IPR033985">
    <property type="entry name" value="SusD-like_N"/>
</dbReference>
<feature type="domain" description="RagB/SusD" evidence="6">
    <location>
        <begin position="348"/>
        <end position="476"/>
    </location>
</feature>
<dbReference type="InterPro" id="IPR011990">
    <property type="entry name" value="TPR-like_helical_dom_sf"/>
</dbReference>
<keyword evidence="4" id="KW-0472">Membrane</keyword>
<evidence type="ECO:0000256" key="3">
    <source>
        <dbReference type="ARBA" id="ARBA00022729"/>
    </source>
</evidence>